<evidence type="ECO:0000256" key="9">
    <source>
        <dbReference type="SAM" id="SignalP"/>
    </source>
</evidence>
<dbReference type="InterPro" id="IPR032675">
    <property type="entry name" value="LRR_dom_sf"/>
</dbReference>
<dbReference type="EMBL" id="JARPOI010000012">
    <property type="protein sequence ID" value="KAJ9167537.1"/>
    <property type="molecule type" value="Genomic_DNA"/>
</dbReference>
<keyword evidence="6 8" id="KW-0472">Membrane</keyword>
<evidence type="ECO:0000256" key="4">
    <source>
        <dbReference type="ARBA" id="ARBA00022737"/>
    </source>
</evidence>
<dbReference type="InterPro" id="IPR000719">
    <property type="entry name" value="Prot_kinase_dom"/>
</dbReference>
<sequence length="664" mass="73213">MAFIDKPLFLLLFLILSSMHFVVCLGLTDAEILLKFKGSLSNASALASWSDNTNPCTGDVSNWNGVICLKSSVRGLQLEKMGLTGKIDVETLKGLSDLRTLSFMNNGFDGPMPELKKLRSLRAIFLSNNHFSREIPSDAFEGMCFLKKVHLAENEFTGAIPSSLATLPKLLELRLEGNKFTGKLPNFSESNFESFDVSNNELEGPIPTTLRKMDSKSFSGNKDLCGQPLSQCSAINTTTTISTSSDTSTSNFNTSSDLNGESNSKKPPLASIVGVAIVLAVALAAIVAAAFILLQRRKRTSESIEAPPPPSNHQKKTGSKELDQSQGGSSSEQPLTGGKKAEITKLSFVRNDRERFDLPDLLKASAEILGGGCFGSSYKAALSTGPVMVVKRFKQMNNVGKEEFHEHMRRLGRLRHPNLLPLVAYYYRKEEKLLVTDYIENGSLACHLHGQPSMDWATRLKVAKGVAKGLSYLYRELPSIIAAHGHLKSSNILLNQSYEPLLADYGLVPVINQEDAQELMVAYKSPEYLQLGRITKKTDVWSLGILIVELLTGKFPANFLPQGITTEEHLASWLNAVPQEQWKNQVIDKEISGTKNSECEMLKLLKIGMTCCEGDVEKRLDLKEAVKRINEVKEKDSDEDFYSSYASKGDVKSTREMSDDFTLS</sequence>
<feature type="region of interest" description="Disordered" evidence="7">
    <location>
        <begin position="300"/>
        <end position="337"/>
    </location>
</feature>
<dbReference type="Pfam" id="PF13855">
    <property type="entry name" value="LRR_8"/>
    <property type="match status" value="1"/>
</dbReference>
<evidence type="ECO:0000256" key="3">
    <source>
        <dbReference type="ARBA" id="ARBA00022692"/>
    </source>
</evidence>
<feature type="domain" description="Protein kinase" evidence="10">
    <location>
        <begin position="363"/>
        <end position="642"/>
    </location>
</feature>
<feature type="chain" id="PRO_5045161735" description="Protein kinase domain-containing protein" evidence="9">
    <location>
        <begin position="25"/>
        <end position="664"/>
    </location>
</feature>
<dbReference type="InterPro" id="IPR046959">
    <property type="entry name" value="PRK1-6/SRF4-like"/>
</dbReference>
<dbReference type="SUPFAM" id="SSF52058">
    <property type="entry name" value="L domain-like"/>
    <property type="match status" value="1"/>
</dbReference>
<feature type="signal peptide" evidence="9">
    <location>
        <begin position="1"/>
        <end position="24"/>
    </location>
</feature>
<evidence type="ECO:0000256" key="1">
    <source>
        <dbReference type="ARBA" id="ARBA00004370"/>
    </source>
</evidence>
<dbReference type="InterPro" id="IPR011009">
    <property type="entry name" value="Kinase-like_dom_sf"/>
</dbReference>
<name>A0ABQ9LHU0_HEVBR</name>
<evidence type="ECO:0000256" key="8">
    <source>
        <dbReference type="SAM" id="Phobius"/>
    </source>
</evidence>
<keyword evidence="12" id="KW-1185">Reference proteome</keyword>
<dbReference type="Pfam" id="PF00069">
    <property type="entry name" value="Pkinase"/>
    <property type="match status" value="1"/>
</dbReference>
<protein>
    <recommendedName>
        <fullName evidence="10">Protein kinase domain-containing protein</fullName>
    </recommendedName>
</protein>
<reference evidence="11 12" key="1">
    <citation type="journal article" date="2023" name="Plant Biotechnol. J.">
        <title>Chromosome-level wild Hevea brasiliensis genome provides new tools for genomic-assisted breeding and valuable loci to elevate rubber yield.</title>
        <authorList>
            <person name="Cheng H."/>
            <person name="Song X."/>
            <person name="Hu Y."/>
            <person name="Wu T."/>
            <person name="Yang Q."/>
            <person name="An Z."/>
            <person name="Feng S."/>
            <person name="Deng Z."/>
            <person name="Wu W."/>
            <person name="Zeng X."/>
            <person name="Tu M."/>
            <person name="Wang X."/>
            <person name="Huang H."/>
        </authorList>
    </citation>
    <scope>NUCLEOTIDE SEQUENCE [LARGE SCALE GENOMIC DNA]</scope>
    <source>
        <strain evidence="11">MT/VB/25A 57/8</strain>
    </source>
</reference>
<keyword evidence="5 8" id="KW-1133">Transmembrane helix</keyword>
<evidence type="ECO:0000313" key="12">
    <source>
        <dbReference type="Proteomes" id="UP001174677"/>
    </source>
</evidence>
<dbReference type="Gene3D" id="3.80.10.10">
    <property type="entry name" value="Ribonuclease Inhibitor"/>
    <property type="match status" value="2"/>
</dbReference>
<keyword evidence="3 8" id="KW-0812">Transmembrane</keyword>
<organism evidence="11 12">
    <name type="scientific">Hevea brasiliensis</name>
    <name type="common">Para rubber tree</name>
    <name type="synonym">Siphonia brasiliensis</name>
    <dbReference type="NCBI Taxonomy" id="3981"/>
    <lineage>
        <taxon>Eukaryota</taxon>
        <taxon>Viridiplantae</taxon>
        <taxon>Streptophyta</taxon>
        <taxon>Embryophyta</taxon>
        <taxon>Tracheophyta</taxon>
        <taxon>Spermatophyta</taxon>
        <taxon>Magnoliopsida</taxon>
        <taxon>eudicotyledons</taxon>
        <taxon>Gunneridae</taxon>
        <taxon>Pentapetalae</taxon>
        <taxon>rosids</taxon>
        <taxon>fabids</taxon>
        <taxon>Malpighiales</taxon>
        <taxon>Euphorbiaceae</taxon>
        <taxon>Crotonoideae</taxon>
        <taxon>Micrandreae</taxon>
        <taxon>Hevea</taxon>
    </lineage>
</organism>
<evidence type="ECO:0000313" key="11">
    <source>
        <dbReference type="EMBL" id="KAJ9167537.1"/>
    </source>
</evidence>
<proteinExistence type="predicted"/>
<dbReference type="PROSITE" id="PS50011">
    <property type="entry name" value="PROTEIN_KINASE_DOM"/>
    <property type="match status" value="1"/>
</dbReference>
<evidence type="ECO:0000259" key="10">
    <source>
        <dbReference type="PROSITE" id="PS50011"/>
    </source>
</evidence>
<feature type="compositionally biased region" description="Low complexity" evidence="7">
    <location>
        <begin position="240"/>
        <end position="257"/>
    </location>
</feature>
<dbReference type="Pfam" id="PF08263">
    <property type="entry name" value="LRRNT_2"/>
    <property type="match status" value="1"/>
</dbReference>
<evidence type="ECO:0000256" key="6">
    <source>
        <dbReference type="ARBA" id="ARBA00023136"/>
    </source>
</evidence>
<dbReference type="SUPFAM" id="SSF56112">
    <property type="entry name" value="Protein kinase-like (PK-like)"/>
    <property type="match status" value="1"/>
</dbReference>
<gene>
    <name evidence="11" type="ORF">P3X46_022183</name>
</gene>
<accession>A0ABQ9LHU0</accession>
<comment type="subcellular location">
    <subcellularLocation>
        <location evidence="1">Membrane</location>
    </subcellularLocation>
</comment>
<evidence type="ECO:0000256" key="5">
    <source>
        <dbReference type="ARBA" id="ARBA00022989"/>
    </source>
</evidence>
<feature type="region of interest" description="Disordered" evidence="7">
    <location>
        <begin position="240"/>
        <end position="265"/>
    </location>
</feature>
<keyword evidence="9" id="KW-0732">Signal</keyword>
<evidence type="ECO:0000256" key="2">
    <source>
        <dbReference type="ARBA" id="ARBA00022614"/>
    </source>
</evidence>
<evidence type="ECO:0000256" key="7">
    <source>
        <dbReference type="SAM" id="MobiDB-lite"/>
    </source>
</evidence>
<feature type="compositionally biased region" description="Polar residues" evidence="7">
    <location>
        <begin position="324"/>
        <end position="334"/>
    </location>
</feature>
<dbReference type="Gene3D" id="3.30.200.20">
    <property type="entry name" value="Phosphorylase Kinase, domain 1"/>
    <property type="match status" value="1"/>
</dbReference>
<feature type="transmembrane region" description="Helical" evidence="8">
    <location>
        <begin position="269"/>
        <end position="294"/>
    </location>
</feature>
<comment type="caution">
    <text evidence="11">The sequence shown here is derived from an EMBL/GenBank/DDBJ whole genome shotgun (WGS) entry which is preliminary data.</text>
</comment>
<dbReference type="InterPro" id="IPR013210">
    <property type="entry name" value="LRR_N_plant-typ"/>
</dbReference>
<keyword evidence="4" id="KW-0677">Repeat</keyword>
<dbReference type="PANTHER" id="PTHR48007:SF64">
    <property type="entry name" value="POLLEN RECEPTOR-LIKE KINASE 1"/>
    <property type="match status" value="1"/>
</dbReference>
<dbReference type="Gene3D" id="1.10.510.10">
    <property type="entry name" value="Transferase(Phosphotransferase) domain 1"/>
    <property type="match status" value="1"/>
</dbReference>
<dbReference type="Proteomes" id="UP001174677">
    <property type="component" value="Chromosome 12"/>
</dbReference>
<dbReference type="PANTHER" id="PTHR48007">
    <property type="entry name" value="LEUCINE-RICH REPEAT RECEPTOR-LIKE PROTEIN KINASE PXC1"/>
    <property type="match status" value="1"/>
</dbReference>
<dbReference type="InterPro" id="IPR001611">
    <property type="entry name" value="Leu-rich_rpt"/>
</dbReference>
<keyword evidence="2" id="KW-0433">Leucine-rich repeat</keyword>